<gene>
    <name evidence="2" type="ORF">MELIAE_LOCUS3193</name>
</gene>
<keyword evidence="3" id="KW-1185">Reference proteome</keyword>
<dbReference type="InterPro" id="IPR004119">
    <property type="entry name" value="EcKL"/>
</dbReference>
<sequence>MDQISKFGISDQDIKILIKSIFKKKNDLQVDIVGTSKLDEGCTGIIIYVKATDFQSKTNEKFNFVVKHSSTNVEHKKQIPITWFYKIEAYLYETIVPILQKYLTKKNVELLYFFPKFYKSQFWEDKEIIVFENIKPKGYKLHNVKIPMDLNHIKLVLSEYAKWHSTSYSFKIENPEVWKSKVKYINDIKVFMFDTFPGVAVFKGFQEKYCEILEKCSETKLLDKMKKLDFIQMKKDSFIDDEYSVVIHDDCWNNNYLFKYKDDTDIPENVSILDWQMACFGHLEVDIAEMLFSCISSENLKDIDELLDTYYEMFSQNLCVLGINSSKMYPKTLFLSHWKSCLKYGIISLPFIYAKAIESEKNVESMEALLANKDGHIYDVFDSEVSNSFVNRRIIHLLKYLDDKKML</sequence>
<dbReference type="AlphaFoldDB" id="A0A9P0FEV8"/>
<dbReference type="OrthoDB" id="191037at2759"/>
<dbReference type="InterPro" id="IPR015897">
    <property type="entry name" value="CHK_kinase-like"/>
</dbReference>
<organism evidence="2 3">
    <name type="scientific">Brassicogethes aeneus</name>
    <name type="common">Rape pollen beetle</name>
    <name type="synonym">Meligethes aeneus</name>
    <dbReference type="NCBI Taxonomy" id="1431903"/>
    <lineage>
        <taxon>Eukaryota</taxon>
        <taxon>Metazoa</taxon>
        <taxon>Ecdysozoa</taxon>
        <taxon>Arthropoda</taxon>
        <taxon>Hexapoda</taxon>
        <taxon>Insecta</taxon>
        <taxon>Pterygota</taxon>
        <taxon>Neoptera</taxon>
        <taxon>Endopterygota</taxon>
        <taxon>Coleoptera</taxon>
        <taxon>Polyphaga</taxon>
        <taxon>Cucujiformia</taxon>
        <taxon>Nitidulidae</taxon>
        <taxon>Meligethinae</taxon>
        <taxon>Brassicogethes</taxon>
    </lineage>
</organism>
<evidence type="ECO:0000259" key="1">
    <source>
        <dbReference type="SMART" id="SM00587"/>
    </source>
</evidence>
<reference evidence="2" key="1">
    <citation type="submission" date="2021-12" db="EMBL/GenBank/DDBJ databases">
        <authorList>
            <person name="King R."/>
        </authorList>
    </citation>
    <scope>NUCLEOTIDE SEQUENCE</scope>
</reference>
<dbReference type="InterPro" id="IPR011009">
    <property type="entry name" value="Kinase-like_dom_sf"/>
</dbReference>
<feature type="domain" description="CHK kinase-like" evidence="1">
    <location>
        <begin position="129"/>
        <end position="320"/>
    </location>
</feature>
<dbReference type="PANTHER" id="PTHR11012:SF30">
    <property type="entry name" value="PROTEIN KINASE-LIKE DOMAIN-CONTAINING"/>
    <property type="match status" value="1"/>
</dbReference>
<name>A0A9P0FEV8_BRAAE</name>
<dbReference type="EMBL" id="OV121133">
    <property type="protein sequence ID" value="CAH0550360.1"/>
    <property type="molecule type" value="Genomic_DNA"/>
</dbReference>
<dbReference type="Proteomes" id="UP001154078">
    <property type="component" value="Chromosome 2"/>
</dbReference>
<dbReference type="SUPFAM" id="SSF56112">
    <property type="entry name" value="Protein kinase-like (PK-like)"/>
    <property type="match status" value="1"/>
</dbReference>
<dbReference type="PANTHER" id="PTHR11012">
    <property type="entry name" value="PROTEIN KINASE-LIKE DOMAIN-CONTAINING"/>
    <property type="match status" value="1"/>
</dbReference>
<dbReference type="Pfam" id="PF02958">
    <property type="entry name" value="EcKL"/>
    <property type="match status" value="1"/>
</dbReference>
<proteinExistence type="predicted"/>
<dbReference type="SMART" id="SM00587">
    <property type="entry name" value="CHK"/>
    <property type="match status" value="1"/>
</dbReference>
<evidence type="ECO:0000313" key="2">
    <source>
        <dbReference type="EMBL" id="CAH0550360.1"/>
    </source>
</evidence>
<evidence type="ECO:0000313" key="3">
    <source>
        <dbReference type="Proteomes" id="UP001154078"/>
    </source>
</evidence>
<protein>
    <recommendedName>
        <fullName evidence="1">CHK kinase-like domain-containing protein</fullName>
    </recommendedName>
</protein>
<accession>A0A9P0FEV8</accession>
<dbReference type="Gene3D" id="3.90.1200.10">
    <property type="match status" value="1"/>
</dbReference>